<dbReference type="GeneTree" id="ENSGT00940000158644"/>
<dbReference type="Pfam" id="PF00688">
    <property type="entry name" value="TGFb_propeptide"/>
    <property type="match status" value="1"/>
</dbReference>
<feature type="region of interest" description="Disordered" evidence="12">
    <location>
        <begin position="149"/>
        <end position="247"/>
    </location>
</feature>
<dbReference type="InterPro" id="IPR029034">
    <property type="entry name" value="Cystine-knot_cytokine"/>
</dbReference>
<reference evidence="14" key="1">
    <citation type="submission" date="2025-08" db="UniProtKB">
        <authorList>
            <consortium name="Ensembl"/>
        </authorList>
    </citation>
    <scope>IDENTIFICATION</scope>
</reference>
<comment type="similarity">
    <text evidence="2 11">Belongs to the TGF-beta family.</text>
</comment>
<dbReference type="GO" id="GO:0005125">
    <property type="term" value="F:cytokine activity"/>
    <property type="evidence" value="ECO:0007669"/>
    <property type="project" value="UniProtKB-KW"/>
</dbReference>
<evidence type="ECO:0000256" key="3">
    <source>
        <dbReference type="ARBA" id="ARBA00022514"/>
    </source>
</evidence>
<dbReference type="InterPro" id="IPR017948">
    <property type="entry name" value="TGFb_CS"/>
</dbReference>
<dbReference type="Pfam" id="PF00019">
    <property type="entry name" value="TGF_beta"/>
    <property type="match status" value="1"/>
</dbReference>
<keyword evidence="4" id="KW-0964">Secreted</keyword>
<feature type="compositionally biased region" description="Polar residues" evidence="12">
    <location>
        <begin position="403"/>
        <end position="424"/>
    </location>
</feature>
<feature type="domain" description="TGF-beta family profile" evidence="13">
    <location>
        <begin position="409"/>
        <end position="529"/>
    </location>
</feature>
<feature type="region of interest" description="Disordered" evidence="12">
    <location>
        <begin position="392"/>
        <end position="424"/>
    </location>
</feature>
<dbReference type="SMART" id="SM00204">
    <property type="entry name" value="TGFB"/>
    <property type="match status" value="1"/>
</dbReference>
<dbReference type="Gene3D" id="1.20.5.320">
    <property type="entry name" value="6-Phosphogluconate Dehydrogenase, domain 3"/>
    <property type="match status" value="1"/>
</dbReference>
<protein>
    <submittedName>
        <fullName evidence="14">Bone morphogenetic protein 5</fullName>
    </submittedName>
</protein>
<dbReference type="Proteomes" id="UP000261360">
    <property type="component" value="Unplaced"/>
</dbReference>
<dbReference type="STRING" id="1841481.ENSSLDP00000000948"/>
<reference evidence="14" key="2">
    <citation type="submission" date="2025-09" db="UniProtKB">
        <authorList>
            <consortium name="Ensembl"/>
        </authorList>
    </citation>
    <scope>IDENTIFICATION</scope>
</reference>
<accession>A0A3B4WH38</accession>
<dbReference type="GO" id="GO:0008083">
    <property type="term" value="F:growth factor activity"/>
    <property type="evidence" value="ECO:0007669"/>
    <property type="project" value="UniProtKB-KW"/>
</dbReference>
<dbReference type="GO" id="GO:0051216">
    <property type="term" value="P:cartilage development"/>
    <property type="evidence" value="ECO:0007669"/>
    <property type="project" value="UniProtKB-KW"/>
</dbReference>
<sequence>MLLKGSAGEPGSAGQPGHPGIPGMKGTKGQRGNPGESGEMGLRGEKGEPGRPGNHGSTGSTGLKGEKGTAGDLGQRGQEGQAGRPGQPGQSGPTGPRGLQGDTGLPGPPGPEGRSASEMSDNHIRQICRDILQTELPLLLLSNQQSSCTRCQSRTGSPGLPGPAGPQGLRGLPGLSGSRGQPGHPGRPGHPGVNGLKGEPGFQGEKGSPGRTMIGDQGPPGPPGPMGPQGYSKPGPPVEKDKDFSHQRRHYKEFRFDLTQIPDGEAVTAAEFRIYKDRSHARYDNITLKVSIYQVIKEYQNKDAETFLLDSKKVQASDGGWLVFDITATSNHWVMNPQQNLGLQLCVETVDGRSINIKSAGIIGRNGPQSKQPFLVAFFKASGVLLRSVRAAGGKKKNHNRNKSTNQQESSRAPKTGDYNTSEQKQACKKHELYVSFRDLGWQDWIIAPEGYAAFYCDGECSFPLNAHMNATNHAIVQTLVHLMFPDNVPKPCCAPTKLNAISVLYFDDSSNVILKKYRNMVVRSCGCH</sequence>
<dbReference type="Pfam" id="PF01391">
    <property type="entry name" value="Collagen"/>
    <property type="match status" value="2"/>
</dbReference>
<dbReference type="GO" id="GO:0001503">
    <property type="term" value="P:ossification"/>
    <property type="evidence" value="ECO:0007669"/>
    <property type="project" value="UniProtKB-KW"/>
</dbReference>
<dbReference type="InterPro" id="IPR015615">
    <property type="entry name" value="TGF-beta-rel"/>
</dbReference>
<dbReference type="PANTHER" id="PTHR11848:SF139">
    <property type="entry name" value="BONE MORPHOGENETIC PROTEIN 5"/>
    <property type="match status" value="1"/>
</dbReference>
<evidence type="ECO:0000256" key="5">
    <source>
        <dbReference type="ARBA" id="ARBA00022729"/>
    </source>
</evidence>
<keyword evidence="3" id="KW-0202">Cytokine</keyword>
<dbReference type="InterPro" id="IPR001111">
    <property type="entry name" value="TGF-b_propeptide"/>
</dbReference>
<comment type="subcellular location">
    <subcellularLocation>
        <location evidence="1">Secreted</location>
    </subcellularLocation>
</comment>
<dbReference type="PANTHER" id="PTHR11848">
    <property type="entry name" value="TGF-BETA FAMILY"/>
    <property type="match status" value="1"/>
</dbReference>
<evidence type="ECO:0000259" key="13">
    <source>
        <dbReference type="PROSITE" id="PS51362"/>
    </source>
</evidence>
<dbReference type="GO" id="GO:0005615">
    <property type="term" value="C:extracellular space"/>
    <property type="evidence" value="ECO:0007669"/>
    <property type="project" value="UniProtKB-KW"/>
</dbReference>
<evidence type="ECO:0000256" key="10">
    <source>
        <dbReference type="ARBA" id="ARBA00023188"/>
    </source>
</evidence>
<proteinExistence type="inferred from homology"/>
<evidence type="ECO:0000256" key="1">
    <source>
        <dbReference type="ARBA" id="ARBA00004613"/>
    </source>
</evidence>
<name>A0A3B4WH38_SERLL</name>
<feature type="region of interest" description="Disordered" evidence="12">
    <location>
        <begin position="1"/>
        <end position="119"/>
    </location>
</feature>
<organism evidence="14 15">
    <name type="scientific">Seriola lalandi dorsalis</name>
    <dbReference type="NCBI Taxonomy" id="1841481"/>
    <lineage>
        <taxon>Eukaryota</taxon>
        <taxon>Metazoa</taxon>
        <taxon>Chordata</taxon>
        <taxon>Craniata</taxon>
        <taxon>Vertebrata</taxon>
        <taxon>Euteleostomi</taxon>
        <taxon>Actinopterygii</taxon>
        <taxon>Neopterygii</taxon>
        <taxon>Teleostei</taxon>
        <taxon>Neoteleostei</taxon>
        <taxon>Acanthomorphata</taxon>
        <taxon>Carangaria</taxon>
        <taxon>Carangiformes</taxon>
        <taxon>Carangidae</taxon>
        <taxon>Seriola</taxon>
    </lineage>
</organism>
<feature type="compositionally biased region" description="Low complexity" evidence="12">
    <location>
        <begin position="75"/>
        <end position="97"/>
    </location>
</feature>
<dbReference type="InterPro" id="IPR008160">
    <property type="entry name" value="Collagen"/>
</dbReference>
<evidence type="ECO:0000313" key="14">
    <source>
        <dbReference type="Ensembl" id="ENSSLDP00000000948.1"/>
    </source>
</evidence>
<keyword evidence="6" id="KW-0892">Osteogenesis</keyword>
<dbReference type="FunFam" id="2.10.90.10:FF:000003">
    <property type="entry name" value="Bone morphogenetic protein 5"/>
    <property type="match status" value="1"/>
</dbReference>
<dbReference type="Ensembl" id="ENSSLDT00000001016.1">
    <property type="protein sequence ID" value="ENSSLDP00000000948.1"/>
    <property type="gene ID" value="ENSSLDG00000000843.1"/>
</dbReference>
<dbReference type="PROSITE" id="PS51362">
    <property type="entry name" value="TGF_BETA_2"/>
    <property type="match status" value="1"/>
</dbReference>
<evidence type="ECO:0000313" key="15">
    <source>
        <dbReference type="Proteomes" id="UP000261360"/>
    </source>
</evidence>
<evidence type="ECO:0000256" key="7">
    <source>
        <dbReference type="ARBA" id="ARBA00023030"/>
    </source>
</evidence>
<keyword evidence="8" id="KW-1015">Disulfide bond</keyword>
<dbReference type="CDD" id="cd19395">
    <property type="entry name" value="TGF_beta_BMP5"/>
    <property type="match status" value="1"/>
</dbReference>
<feature type="compositionally biased region" description="Low complexity" evidence="12">
    <location>
        <begin position="166"/>
        <end position="184"/>
    </location>
</feature>
<evidence type="ECO:0000256" key="12">
    <source>
        <dbReference type="SAM" id="MobiDB-lite"/>
    </source>
</evidence>
<evidence type="ECO:0000256" key="2">
    <source>
        <dbReference type="ARBA" id="ARBA00006656"/>
    </source>
</evidence>
<keyword evidence="15" id="KW-1185">Reference proteome</keyword>
<dbReference type="PROSITE" id="PS00250">
    <property type="entry name" value="TGF_BETA_1"/>
    <property type="match status" value="1"/>
</dbReference>
<evidence type="ECO:0000256" key="6">
    <source>
        <dbReference type="ARBA" id="ARBA00022855"/>
    </source>
</evidence>
<evidence type="ECO:0000256" key="11">
    <source>
        <dbReference type="RuleBase" id="RU000354"/>
    </source>
</evidence>
<dbReference type="InterPro" id="IPR001839">
    <property type="entry name" value="TGF-b_C"/>
</dbReference>
<dbReference type="Gene3D" id="2.10.90.10">
    <property type="entry name" value="Cystine-knot cytokines"/>
    <property type="match status" value="1"/>
</dbReference>
<keyword evidence="10" id="KW-0891">Chondrogenesis</keyword>
<keyword evidence="5" id="KW-0732">Signal</keyword>
<evidence type="ECO:0000256" key="4">
    <source>
        <dbReference type="ARBA" id="ARBA00022525"/>
    </source>
</evidence>
<keyword evidence="9" id="KW-0325">Glycoprotein</keyword>
<dbReference type="SUPFAM" id="SSF57501">
    <property type="entry name" value="Cystine-knot cytokines"/>
    <property type="match status" value="1"/>
</dbReference>
<evidence type="ECO:0000256" key="8">
    <source>
        <dbReference type="ARBA" id="ARBA00023157"/>
    </source>
</evidence>
<evidence type="ECO:0000256" key="9">
    <source>
        <dbReference type="ARBA" id="ARBA00023180"/>
    </source>
</evidence>
<feature type="compositionally biased region" description="Basic residues" evidence="12">
    <location>
        <begin position="393"/>
        <end position="402"/>
    </location>
</feature>
<dbReference type="Gene3D" id="2.60.120.970">
    <property type="match status" value="1"/>
</dbReference>
<dbReference type="AlphaFoldDB" id="A0A3B4WH38"/>
<keyword evidence="7 11" id="KW-0339">Growth factor</keyword>